<keyword evidence="2" id="KW-1185">Reference proteome</keyword>
<evidence type="ECO:0000313" key="2">
    <source>
        <dbReference type="Proteomes" id="UP001328107"/>
    </source>
</evidence>
<gene>
    <name evidence="1" type="ORF">PMAYCL1PPCAC_05139</name>
</gene>
<comment type="caution">
    <text evidence="1">The sequence shown here is derived from an EMBL/GenBank/DDBJ whole genome shotgun (WGS) entry which is preliminary data.</text>
</comment>
<proteinExistence type="predicted"/>
<accession>A0AAN4Z7T0</accession>
<organism evidence="1 2">
    <name type="scientific">Pristionchus mayeri</name>
    <dbReference type="NCBI Taxonomy" id="1317129"/>
    <lineage>
        <taxon>Eukaryota</taxon>
        <taxon>Metazoa</taxon>
        <taxon>Ecdysozoa</taxon>
        <taxon>Nematoda</taxon>
        <taxon>Chromadorea</taxon>
        <taxon>Rhabditida</taxon>
        <taxon>Rhabditina</taxon>
        <taxon>Diplogasteromorpha</taxon>
        <taxon>Diplogasteroidea</taxon>
        <taxon>Neodiplogasteridae</taxon>
        <taxon>Pristionchus</taxon>
    </lineage>
</organism>
<sequence length="98" mass="10768">MIFIDMDIVHVAGKQTGHLIVDGIVGSIESHSKKGILVVGFSGSLKATPVQICEVVEREIGREEQNGNLENYSGICDKSLWLLPFCASTRLRVAWERA</sequence>
<dbReference type="AlphaFoldDB" id="A0AAN4Z7T0"/>
<protein>
    <submittedName>
        <fullName evidence="1">Uncharacterized protein</fullName>
    </submittedName>
</protein>
<feature type="non-terminal residue" evidence="1">
    <location>
        <position position="98"/>
    </location>
</feature>
<reference evidence="2" key="1">
    <citation type="submission" date="2022-10" db="EMBL/GenBank/DDBJ databases">
        <title>Genome assembly of Pristionchus species.</title>
        <authorList>
            <person name="Yoshida K."/>
            <person name="Sommer R.J."/>
        </authorList>
    </citation>
    <scope>NUCLEOTIDE SEQUENCE [LARGE SCALE GENOMIC DNA]</scope>
    <source>
        <strain evidence="2">RS5460</strain>
    </source>
</reference>
<evidence type="ECO:0000313" key="1">
    <source>
        <dbReference type="EMBL" id="GMR34944.1"/>
    </source>
</evidence>
<dbReference type="Proteomes" id="UP001328107">
    <property type="component" value="Unassembled WGS sequence"/>
</dbReference>
<name>A0AAN4Z7T0_9BILA</name>
<dbReference type="EMBL" id="BTRK01000002">
    <property type="protein sequence ID" value="GMR34944.1"/>
    <property type="molecule type" value="Genomic_DNA"/>
</dbReference>